<reference evidence="2" key="1">
    <citation type="submission" date="2016-04" db="EMBL/GenBank/DDBJ databases">
        <title>Cephalotus genome sequencing.</title>
        <authorList>
            <person name="Fukushima K."/>
            <person name="Hasebe M."/>
            <person name="Fang X."/>
        </authorList>
    </citation>
    <scope>NUCLEOTIDE SEQUENCE [LARGE SCALE GENOMIC DNA]</scope>
    <source>
        <strain evidence="2">cv. St1</strain>
    </source>
</reference>
<dbReference type="STRING" id="3775.A0A1Q3BRW1"/>
<sequence>MATENKLHITKEEEEEEAAATIHGDILEAILSHLPLIFLPPACHVSLAWHHAAFSSLGYNKIKPWLILHNQNTRKSHEATMHAYDPRSHLWIQVMQPLASMTYQVSTLRSSTSAILYMLSPSKFSFSVDPLHLTWQHVDPPRVWRADPVVALVGHKVVLAGGTHFFEDDALSVEMYDTETGSWDTCDSMPDILRDSAASTWLSVAVNDNKMYVADKASGVTAWFDPITKTWRGPYDLLPEGNVYHSVIGSLNDRLILVGLIGDAEDVKSVKMWEVDTELVKLREIGEMPNSLVNRLKGESCYMTSIGVNMMGDHVYIHNPAAPHEIVVCEMVVKGMCEWGSVRNEAVNDPMCTLVFTCSDVGLADLDRAFMSEKRSFVVKYSKGMLH</sequence>
<dbReference type="PANTHER" id="PTHR24414">
    <property type="entry name" value="F-BOX/KELCH-REPEAT PROTEIN SKIP4"/>
    <property type="match status" value="1"/>
</dbReference>
<dbReference type="OrthoDB" id="1854110at2759"/>
<name>A0A1Q3BRW1_CEPFO</name>
<keyword evidence="2" id="KW-1185">Reference proteome</keyword>
<dbReference type="PANTHER" id="PTHR24414:SF44">
    <property type="entry name" value="F-BOX DOMAIN-CONTAINING PROTEIN"/>
    <property type="match status" value="1"/>
</dbReference>
<dbReference type="AlphaFoldDB" id="A0A1Q3BRW1"/>
<dbReference type="GO" id="GO:0005829">
    <property type="term" value="C:cytosol"/>
    <property type="evidence" value="ECO:0007669"/>
    <property type="project" value="TreeGrafter"/>
</dbReference>
<gene>
    <name evidence="1" type="ORF">CFOL_v3_14110</name>
</gene>
<dbReference type="InterPro" id="IPR050354">
    <property type="entry name" value="F-box/kelch-repeat_ARATH"/>
</dbReference>
<dbReference type="Gene3D" id="2.120.10.80">
    <property type="entry name" value="Kelch-type beta propeller"/>
    <property type="match status" value="1"/>
</dbReference>
<evidence type="ECO:0000313" key="2">
    <source>
        <dbReference type="Proteomes" id="UP000187406"/>
    </source>
</evidence>
<proteinExistence type="predicted"/>
<dbReference type="EMBL" id="BDDD01000826">
    <property type="protein sequence ID" value="GAV70612.1"/>
    <property type="molecule type" value="Genomic_DNA"/>
</dbReference>
<dbReference type="SUPFAM" id="SSF117281">
    <property type="entry name" value="Kelch motif"/>
    <property type="match status" value="1"/>
</dbReference>
<dbReference type="GO" id="GO:0043161">
    <property type="term" value="P:proteasome-mediated ubiquitin-dependent protein catabolic process"/>
    <property type="evidence" value="ECO:0007669"/>
    <property type="project" value="TreeGrafter"/>
</dbReference>
<comment type="caution">
    <text evidence="1">The sequence shown here is derived from an EMBL/GenBank/DDBJ whole genome shotgun (WGS) entry which is preliminary data.</text>
</comment>
<protein>
    <submittedName>
        <fullName evidence="1">Kelch_1 domain-containing protein</fullName>
    </submittedName>
</protein>
<dbReference type="InParanoid" id="A0A1Q3BRW1"/>
<accession>A0A1Q3BRW1</accession>
<evidence type="ECO:0000313" key="1">
    <source>
        <dbReference type="EMBL" id="GAV70612.1"/>
    </source>
</evidence>
<dbReference type="GO" id="GO:0005634">
    <property type="term" value="C:nucleus"/>
    <property type="evidence" value="ECO:0007669"/>
    <property type="project" value="TreeGrafter"/>
</dbReference>
<dbReference type="InterPro" id="IPR015915">
    <property type="entry name" value="Kelch-typ_b-propeller"/>
</dbReference>
<dbReference type="Proteomes" id="UP000187406">
    <property type="component" value="Unassembled WGS sequence"/>
</dbReference>
<dbReference type="FunCoup" id="A0A1Q3BRW1">
    <property type="interactions" value="652"/>
</dbReference>
<organism evidence="1 2">
    <name type="scientific">Cephalotus follicularis</name>
    <name type="common">Albany pitcher plant</name>
    <dbReference type="NCBI Taxonomy" id="3775"/>
    <lineage>
        <taxon>Eukaryota</taxon>
        <taxon>Viridiplantae</taxon>
        <taxon>Streptophyta</taxon>
        <taxon>Embryophyta</taxon>
        <taxon>Tracheophyta</taxon>
        <taxon>Spermatophyta</taxon>
        <taxon>Magnoliopsida</taxon>
        <taxon>eudicotyledons</taxon>
        <taxon>Gunneridae</taxon>
        <taxon>Pentapetalae</taxon>
        <taxon>rosids</taxon>
        <taxon>fabids</taxon>
        <taxon>Oxalidales</taxon>
        <taxon>Cephalotaceae</taxon>
        <taxon>Cephalotus</taxon>
    </lineage>
</organism>
<dbReference type="Pfam" id="PF01344">
    <property type="entry name" value="Kelch_1"/>
    <property type="match status" value="1"/>
</dbReference>
<dbReference type="InterPro" id="IPR006652">
    <property type="entry name" value="Kelch_1"/>
</dbReference>